<dbReference type="PANTHER" id="PTHR42872">
    <property type="entry name" value="PROTEIN-GLUTAMATE METHYLESTERASE/PROTEIN-GLUTAMINE GLUTAMINASE"/>
    <property type="match status" value="1"/>
</dbReference>
<keyword evidence="4 5" id="KW-0145">Chemotaxis</keyword>
<dbReference type="SMART" id="SM00448">
    <property type="entry name" value="REC"/>
    <property type="match status" value="1"/>
</dbReference>
<feature type="modified residue" description="4-aspartylphosphate" evidence="4 6">
    <location>
        <position position="57"/>
    </location>
</feature>
<feature type="domain" description="Response regulatory" evidence="7">
    <location>
        <begin position="6"/>
        <end position="123"/>
    </location>
</feature>
<accession>A0A7C8LGR8</accession>
<dbReference type="GO" id="GO:0032259">
    <property type="term" value="P:methylation"/>
    <property type="evidence" value="ECO:0007669"/>
    <property type="project" value="UniProtKB-KW"/>
</dbReference>
<dbReference type="CDD" id="cd16432">
    <property type="entry name" value="CheB_Rec"/>
    <property type="match status" value="1"/>
</dbReference>
<dbReference type="PROSITE" id="PS50122">
    <property type="entry name" value="CHEB"/>
    <property type="match status" value="1"/>
</dbReference>
<dbReference type="InterPro" id="IPR011006">
    <property type="entry name" value="CheY-like_superfamily"/>
</dbReference>
<feature type="active site" evidence="4 5">
    <location>
        <position position="170"/>
    </location>
</feature>
<feature type="domain" description="CheB-type methylesterase" evidence="8">
    <location>
        <begin position="157"/>
        <end position="354"/>
    </location>
</feature>
<dbReference type="RefSeq" id="WP_158739266.1">
    <property type="nucleotide sequence ID" value="NZ_JAFBEP010000004.1"/>
</dbReference>
<dbReference type="InterPro" id="IPR001789">
    <property type="entry name" value="Sig_transdc_resp-reg_receiver"/>
</dbReference>
<dbReference type="InterPro" id="IPR035909">
    <property type="entry name" value="CheB_C"/>
</dbReference>
<dbReference type="Proteomes" id="UP000483018">
    <property type="component" value="Unassembled WGS sequence"/>
</dbReference>
<dbReference type="AlphaFoldDB" id="A0A7C8LGR8"/>
<keyword evidence="10" id="KW-1185">Reference proteome</keyword>
<organism evidence="9 10">
    <name type="scientific">Defluviitalea raffinosedens</name>
    <dbReference type="NCBI Taxonomy" id="1450156"/>
    <lineage>
        <taxon>Bacteria</taxon>
        <taxon>Bacillati</taxon>
        <taxon>Bacillota</taxon>
        <taxon>Clostridia</taxon>
        <taxon>Lachnospirales</taxon>
        <taxon>Defluviitaleaceae</taxon>
        <taxon>Defluviitalea</taxon>
    </lineage>
</organism>
<evidence type="ECO:0000259" key="7">
    <source>
        <dbReference type="PROSITE" id="PS50110"/>
    </source>
</evidence>
<dbReference type="EC" id="3.1.1.61" evidence="4"/>
<comment type="catalytic activity">
    <reaction evidence="4">
        <text>L-glutaminyl-[protein] + H2O = L-glutamyl-[protein] + NH4(+)</text>
        <dbReference type="Rhea" id="RHEA:16441"/>
        <dbReference type="Rhea" id="RHEA-COMP:10207"/>
        <dbReference type="Rhea" id="RHEA-COMP:10208"/>
        <dbReference type="ChEBI" id="CHEBI:15377"/>
        <dbReference type="ChEBI" id="CHEBI:28938"/>
        <dbReference type="ChEBI" id="CHEBI:29973"/>
        <dbReference type="ChEBI" id="CHEBI:30011"/>
        <dbReference type="EC" id="3.5.1.44"/>
    </reaction>
</comment>
<sequence length="354" mass="38859">MLEKKKVLVIDDSAFMRRVISDIINSDHRFIVVGTANNGEEGLKKTQELDPDVITLDVEMPSMNGLEMLNVLMKTNPKPVIVISALTKEGADTTIQALGLGAVDFITKPKNIFKMNEEEIKTHILEKIFLASKIHNFPTRNEKKIEKHTVKRVFSSPSSNVKKIVAIGTSTGGPRALQEVLPYLPKELPACYVIVQHMPPGFTKSLAERLNTLSEITVKEAEDKDILRPGVAYIAPGDYHILIEKSSNSSDYWIRLSSSPAVGGHRPSVNVMLNSLSETNLDNIIGVIMTGMGSDGCEGMKNLKVKNNAYIIAQDEKTCVVYGMPKAVVESGIADVVVPIQRIAKEIVKAVEVL</sequence>
<evidence type="ECO:0000256" key="1">
    <source>
        <dbReference type="ARBA" id="ARBA00022801"/>
    </source>
</evidence>
<dbReference type="PANTHER" id="PTHR42872:SF3">
    <property type="entry name" value="PROTEIN-GLUTAMATE METHYLESTERASE_PROTEIN-GLUTAMINE GLUTAMINASE 1"/>
    <property type="match status" value="1"/>
</dbReference>
<name>A0A7C8LGR8_9FIRM</name>
<dbReference type="Gene3D" id="3.40.50.2300">
    <property type="match status" value="1"/>
</dbReference>
<feature type="active site" evidence="4 5">
    <location>
        <position position="197"/>
    </location>
</feature>
<dbReference type="GO" id="GO:0050568">
    <property type="term" value="F:protein-glutamine glutaminase activity"/>
    <property type="evidence" value="ECO:0007669"/>
    <property type="project" value="UniProtKB-UniRule"/>
</dbReference>
<dbReference type="Pfam" id="PF01339">
    <property type="entry name" value="CheB_methylest"/>
    <property type="match status" value="1"/>
</dbReference>
<dbReference type="Gene3D" id="3.40.50.180">
    <property type="entry name" value="Methylesterase CheB, C-terminal domain"/>
    <property type="match status" value="1"/>
</dbReference>
<dbReference type="PIRSF" id="PIRSF000876">
    <property type="entry name" value="RR_chemtxs_CheB"/>
    <property type="match status" value="1"/>
</dbReference>
<dbReference type="NCBIfam" id="NF009206">
    <property type="entry name" value="PRK12555.1"/>
    <property type="match status" value="1"/>
</dbReference>
<dbReference type="CDD" id="cd17541">
    <property type="entry name" value="REC_CheB-like"/>
    <property type="match status" value="1"/>
</dbReference>
<dbReference type="GO" id="GO:0006935">
    <property type="term" value="P:chemotaxis"/>
    <property type="evidence" value="ECO:0007669"/>
    <property type="project" value="UniProtKB-UniRule"/>
</dbReference>
<keyword evidence="4" id="KW-0963">Cytoplasm</keyword>
<comment type="PTM">
    <text evidence="4">Phosphorylated by CheA. Phosphorylation of the N-terminal regulatory domain activates the methylesterase activity.</text>
</comment>
<dbReference type="HAMAP" id="MF_00099">
    <property type="entry name" value="CheB_chemtxs"/>
    <property type="match status" value="1"/>
</dbReference>
<reference evidence="9 10" key="1">
    <citation type="submission" date="2019-12" db="EMBL/GenBank/DDBJ databases">
        <title>Defluviitalea raffinosedens, isolated from a biogas fermenter, genome sequencing and characterization.</title>
        <authorList>
            <person name="Rettenmaier R."/>
            <person name="Schneider M."/>
            <person name="Neuhaus K."/>
            <person name="Liebl W."/>
            <person name="Zverlov V."/>
        </authorList>
    </citation>
    <scope>NUCLEOTIDE SEQUENCE [LARGE SCALE GENOMIC DNA]</scope>
    <source>
        <strain evidence="9 10">249c-K6</strain>
    </source>
</reference>
<dbReference type="EMBL" id="WSLF01000001">
    <property type="protein sequence ID" value="KAE9637059.1"/>
    <property type="molecule type" value="Genomic_DNA"/>
</dbReference>
<comment type="function">
    <text evidence="4">Involved in chemotaxis. Part of a chemotaxis signal transduction system that modulates chemotaxis in response to various stimuli. Catalyzes the demethylation of specific methylglutamate residues introduced into the chemoreceptors (methyl-accepting chemotaxis proteins or MCP) by CheR. Also mediates the irreversible deamidation of specific glutamine residues to glutamic acid.</text>
</comment>
<keyword evidence="4 6" id="KW-0597">Phosphoprotein</keyword>
<keyword evidence="9" id="KW-0489">Methyltransferase</keyword>
<keyword evidence="1 4" id="KW-0378">Hydrolase</keyword>
<comment type="similarity">
    <text evidence="4">Belongs to the CheB family.</text>
</comment>
<evidence type="ECO:0000256" key="3">
    <source>
        <dbReference type="ARBA" id="ARBA00048267"/>
    </source>
</evidence>
<dbReference type="EC" id="3.5.1.44" evidence="4"/>
<dbReference type="InterPro" id="IPR000673">
    <property type="entry name" value="Sig_transdc_resp-reg_Me-estase"/>
</dbReference>
<evidence type="ECO:0000313" key="10">
    <source>
        <dbReference type="Proteomes" id="UP000483018"/>
    </source>
</evidence>
<dbReference type="SUPFAM" id="SSF52738">
    <property type="entry name" value="Methylesterase CheB, C-terminal domain"/>
    <property type="match status" value="1"/>
</dbReference>
<dbReference type="NCBIfam" id="NF001965">
    <property type="entry name" value="PRK00742.1"/>
    <property type="match status" value="1"/>
</dbReference>
<comment type="domain">
    <text evidence="4">Contains a C-terminal catalytic domain, and an N-terminal region which modulates catalytic activity.</text>
</comment>
<keyword evidence="9" id="KW-0808">Transferase</keyword>
<dbReference type="GO" id="GO:0008984">
    <property type="term" value="F:protein-glutamate methylesterase activity"/>
    <property type="evidence" value="ECO:0007669"/>
    <property type="project" value="UniProtKB-UniRule"/>
</dbReference>
<evidence type="ECO:0000256" key="4">
    <source>
        <dbReference type="HAMAP-Rule" id="MF_00099"/>
    </source>
</evidence>
<comment type="function">
    <text evidence="2">May play the central regulatory role in sporulation. It may be an element of the effector pathway responsible for the activation of sporulation genes in response to nutritional stress. Spo0A may act in concert with spo0H (a sigma factor) to control the expression of some genes that are critical to the sporulation process.</text>
</comment>
<dbReference type="GO" id="GO:0008168">
    <property type="term" value="F:methyltransferase activity"/>
    <property type="evidence" value="ECO:0007669"/>
    <property type="project" value="UniProtKB-KW"/>
</dbReference>
<dbReference type="PROSITE" id="PS50110">
    <property type="entry name" value="RESPONSE_REGULATORY"/>
    <property type="match status" value="1"/>
</dbReference>
<evidence type="ECO:0000256" key="2">
    <source>
        <dbReference type="ARBA" id="ARBA00024867"/>
    </source>
</evidence>
<dbReference type="GO" id="GO:0000156">
    <property type="term" value="F:phosphorelay response regulator activity"/>
    <property type="evidence" value="ECO:0007669"/>
    <property type="project" value="InterPro"/>
</dbReference>
<dbReference type="SUPFAM" id="SSF52172">
    <property type="entry name" value="CheY-like"/>
    <property type="match status" value="1"/>
</dbReference>
<feature type="active site" evidence="4 5">
    <location>
        <position position="295"/>
    </location>
</feature>
<dbReference type="Pfam" id="PF00072">
    <property type="entry name" value="Response_reg"/>
    <property type="match status" value="1"/>
</dbReference>
<protein>
    <recommendedName>
        <fullName evidence="4">Protein-glutamate methylesterase/protein-glutamine glutaminase</fullName>
        <ecNumber evidence="4">3.1.1.61</ecNumber>
        <ecNumber evidence="4">3.5.1.44</ecNumber>
    </recommendedName>
</protein>
<gene>
    <name evidence="4 9" type="primary">cheB</name>
    <name evidence="9" type="ORF">GND95_01095</name>
</gene>
<evidence type="ECO:0000256" key="5">
    <source>
        <dbReference type="PROSITE-ProRule" id="PRU00050"/>
    </source>
</evidence>
<dbReference type="OrthoDB" id="9793421at2"/>
<evidence type="ECO:0000256" key="6">
    <source>
        <dbReference type="PROSITE-ProRule" id="PRU00169"/>
    </source>
</evidence>
<proteinExistence type="inferred from homology"/>
<evidence type="ECO:0000313" key="9">
    <source>
        <dbReference type="EMBL" id="KAE9637059.1"/>
    </source>
</evidence>
<comment type="caution">
    <text evidence="9">The sequence shown here is derived from an EMBL/GenBank/DDBJ whole genome shotgun (WGS) entry which is preliminary data.</text>
</comment>
<dbReference type="GO" id="GO:0005737">
    <property type="term" value="C:cytoplasm"/>
    <property type="evidence" value="ECO:0007669"/>
    <property type="project" value="UniProtKB-SubCell"/>
</dbReference>
<comment type="catalytic activity">
    <reaction evidence="3 4">
        <text>[protein]-L-glutamate 5-O-methyl ester + H2O = L-glutamyl-[protein] + methanol + H(+)</text>
        <dbReference type="Rhea" id="RHEA:23236"/>
        <dbReference type="Rhea" id="RHEA-COMP:10208"/>
        <dbReference type="Rhea" id="RHEA-COMP:10311"/>
        <dbReference type="ChEBI" id="CHEBI:15377"/>
        <dbReference type="ChEBI" id="CHEBI:15378"/>
        <dbReference type="ChEBI" id="CHEBI:17790"/>
        <dbReference type="ChEBI" id="CHEBI:29973"/>
        <dbReference type="ChEBI" id="CHEBI:82795"/>
        <dbReference type="EC" id="3.1.1.61"/>
    </reaction>
</comment>
<evidence type="ECO:0000259" key="8">
    <source>
        <dbReference type="PROSITE" id="PS50122"/>
    </source>
</evidence>
<dbReference type="InterPro" id="IPR008248">
    <property type="entry name" value="CheB-like"/>
</dbReference>
<comment type="subcellular location">
    <subcellularLocation>
        <location evidence="4">Cytoplasm</location>
    </subcellularLocation>
</comment>